<comment type="caution">
    <text evidence="2">The sequence shown here is derived from an EMBL/GenBank/DDBJ whole genome shotgun (WGS) entry which is preliminary data.</text>
</comment>
<reference evidence="2 3" key="1">
    <citation type="submission" date="2022-06" db="EMBL/GenBank/DDBJ databases">
        <title>Rhizosaccharibacter gen. nov. sp. nov. KSS12, endophytic bacteria isolated from sugarcane.</title>
        <authorList>
            <person name="Pitiwittayakul N."/>
        </authorList>
    </citation>
    <scope>NUCLEOTIDE SEQUENCE [LARGE SCALE GENOMIC DNA]</scope>
    <source>
        <strain evidence="2 3">KSS12</strain>
    </source>
</reference>
<dbReference type="EMBL" id="JAMZEJ010000011">
    <property type="protein sequence ID" value="MCQ8242393.1"/>
    <property type="molecule type" value="Genomic_DNA"/>
</dbReference>
<keyword evidence="3" id="KW-1185">Reference proteome</keyword>
<organism evidence="2 3">
    <name type="scientific">Rhizosaccharibacter radicis</name>
    <dbReference type="NCBI Taxonomy" id="2782605"/>
    <lineage>
        <taxon>Bacteria</taxon>
        <taxon>Pseudomonadati</taxon>
        <taxon>Pseudomonadota</taxon>
        <taxon>Alphaproteobacteria</taxon>
        <taxon>Acetobacterales</taxon>
        <taxon>Acetobacteraceae</taxon>
        <taxon>Rhizosaccharibacter</taxon>
    </lineage>
</organism>
<evidence type="ECO:0000256" key="1">
    <source>
        <dbReference type="SAM" id="MobiDB-lite"/>
    </source>
</evidence>
<feature type="compositionally biased region" description="Low complexity" evidence="1">
    <location>
        <begin position="193"/>
        <end position="207"/>
    </location>
</feature>
<name>A0ABT1W1A9_9PROT</name>
<dbReference type="Gene3D" id="2.60.40.3440">
    <property type="match status" value="1"/>
</dbReference>
<feature type="region of interest" description="Disordered" evidence="1">
    <location>
        <begin position="183"/>
        <end position="216"/>
    </location>
</feature>
<evidence type="ECO:0000313" key="2">
    <source>
        <dbReference type="EMBL" id="MCQ8242393.1"/>
    </source>
</evidence>
<proteinExistence type="predicted"/>
<accession>A0ABT1W1A9</accession>
<dbReference type="RefSeq" id="WP_422921148.1">
    <property type="nucleotide sequence ID" value="NZ_JAMZEJ010000011.1"/>
</dbReference>
<evidence type="ECO:0000313" key="3">
    <source>
        <dbReference type="Proteomes" id="UP001524547"/>
    </source>
</evidence>
<protein>
    <recommendedName>
        <fullName evidence="4">Lipoprotein</fullName>
    </recommendedName>
</protein>
<gene>
    <name evidence="2" type="ORF">NFI88_16290</name>
</gene>
<dbReference type="Proteomes" id="UP001524547">
    <property type="component" value="Unassembled WGS sequence"/>
</dbReference>
<evidence type="ECO:0008006" key="4">
    <source>
        <dbReference type="Google" id="ProtNLM"/>
    </source>
</evidence>
<sequence length="216" mass="22431">MRAAFRSDLLVPGRARLAVSPRRWLALCVLAGAGGLSACAPRPVPVAAAPVAPDPFGYIRKSAVCTPGPVVATANGGHVATMAVRSDDGECQLPVTLASFDPPVVGKKKRDEAPAPDVAFASFLMQTAPLHGKAFIYNYNNRTLITYTPTTAYAGPDSFTVSLIPAVGKPRTLLQVNATVDATGVTPPPAPVAPKAAPTTSSTSKARSTSRSRRKK</sequence>